<feature type="domain" description="PPIase FKBP-type" evidence="8">
    <location>
        <begin position="81"/>
        <end position="162"/>
    </location>
</feature>
<evidence type="ECO:0000256" key="1">
    <source>
        <dbReference type="ARBA" id="ARBA00000971"/>
    </source>
</evidence>
<dbReference type="PANTHER" id="PTHR43811:SF19">
    <property type="entry name" value="39 KDA FK506-BINDING NUCLEAR PROTEIN"/>
    <property type="match status" value="1"/>
</dbReference>
<evidence type="ECO:0000259" key="8">
    <source>
        <dbReference type="PROSITE" id="PS50059"/>
    </source>
</evidence>
<evidence type="ECO:0000256" key="3">
    <source>
        <dbReference type="ARBA" id="ARBA00023110"/>
    </source>
</evidence>
<dbReference type="InterPro" id="IPR046357">
    <property type="entry name" value="PPIase_dom_sf"/>
</dbReference>
<proteinExistence type="inferred from homology"/>
<dbReference type="RefSeq" id="WP_157586003.1">
    <property type="nucleotide sequence ID" value="NZ_WPIN01000005.1"/>
</dbReference>
<dbReference type="SUPFAM" id="SSF54534">
    <property type="entry name" value="FKBP-like"/>
    <property type="match status" value="1"/>
</dbReference>
<gene>
    <name evidence="9" type="ORF">GO755_15055</name>
</gene>
<keyword evidence="10" id="KW-1185">Reference proteome</keyword>
<evidence type="ECO:0000313" key="10">
    <source>
        <dbReference type="Proteomes" id="UP000436006"/>
    </source>
</evidence>
<evidence type="ECO:0000256" key="7">
    <source>
        <dbReference type="SAM" id="SignalP"/>
    </source>
</evidence>
<keyword evidence="4 5" id="KW-0413">Isomerase</keyword>
<keyword evidence="3 5" id="KW-0697">Rotamase</keyword>
<evidence type="ECO:0000256" key="4">
    <source>
        <dbReference type="ARBA" id="ARBA00023235"/>
    </source>
</evidence>
<feature type="chain" id="PRO_5029854839" description="Peptidyl-prolyl cis-trans isomerase" evidence="7">
    <location>
        <begin position="28"/>
        <end position="162"/>
    </location>
</feature>
<dbReference type="Gene3D" id="3.10.50.40">
    <property type="match status" value="1"/>
</dbReference>
<dbReference type="GO" id="GO:0003755">
    <property type="term" value="F:peptidyl-prolyl cis-trans isomerase activity"/>
    <property type="evidence" value="ECO:0007669"/>
    <property type="project" value="UniProtKB-UniRule"/>
</dbReference>
<dbReference type="PROSITE" id="PS50059">
    <property type="entry name" value="FKBP_PPIASE"/>
    <property type="match status" value="1"/>
</dbReference>
<name>A0A7K1SC65_9BACT</name>
<reference evidence="9 10" key="1">
    <citation type="submission" date="2019-12" db="EMBL/GenBank/DDBJ databases">
        <title>Spirosoma sp. HMF4905 genome sequencing and assembly.</title>
        <authorList>
            <person name="Kang H."/>
            <person name="Cha I."/>
            <person name="Kim H."/>
            <person name="Joh K."/>
        </authorList>
    </citation>
    <scope>NUCLEOTIDE SEQUENCE [LARGE SCALE GENOMIC DNA]</scope>
    <source>
        <strain evidence="9 10">HMF4905</strain>
    </source>
</reference>
<organism evidence="9 10">
    <name type="scientific">Spirosoma arboris</name>
    <dbReference type="NCBI Taxonomy" id="2682092"/>
    <lineage>
        <taxon>Bacteria</taxon>
        <taxon>Pseudomonadati</taxon>
        <taxon>Bacteroidota</taxon>
        <taxon>Cytophagia</taxon>
        <taxon>Cytophagales</taxon>
        <taxon>Cytophagaceae</taxon>
        <taxon>Spirosoma</taxon>
    </lineage>
</organism>
<evidence type="ECO:0000256" key="5">
    <source>
        <dbReference type="PROSITE-ProRule" id="PRU00277"/>
    </source>
</evidence>
<evidence type="ECO:0000256" key="2">
    <source>
        <dbReference type="ARBA" id="ARBA00006577"/>
    </source>
</evidence>
<dbReference type="PANTHER" id="PTHR43811">
    <property type="entry name" value="FKBP-TYPE PEPTIDYL-PROLYL CIS-TRANS ISOMERASE FKPA"/>
    <property type="match status" value="1"/>
</dbReference>
<dbReference type="EC" id="5.2.1.8" evidence="6"/>
<comment type="catalytic activity">
    <reaction evidence="1 5 6">
        <text>[protein]-peptidylproline (omega=180) = [protein]-peptidylproline (omega=0)</text>
        <dbReference type="Rhea" id="RHEA:16237"/>
        <dbReference type="Rhea" id="RHEA-COMP:10747"/>
        <dbReference type="Rhea" id="RHEA-COMP:10748"/>
        <dbReference type="ChEBI" id="CHEBI:83833"/>
        <dbReference type="ChEBI" id="CHEBI:83834"/>
        <dbReference type="EC" id="5.2.1.8"/>
    </reaction>
</comment>
<evidence type="ECO:0000313" key="9">
    <source>
        <dbReference type="EMBL" id="MVM31361.1"/>
    </source>
</evidence>
<keyword evidence="7" id="KW-0732">Signal</keyword>
<accession>A0A7K1SC65</accession>
<sequence>MSRILSKAIIIGLASLWLLTSCQSANQAPCESTAVTTKAPDEEIARLKAFIESNRIKATADKRGFYYTIQTPGSGAKPTVCSNVSVNYDGHLTNGTRFDSGQDISFGLNQLIVGWQEGIPLIAPGGRITLYLPPSLAYGSQEQGDIPANSILVFQIDLLSIQ</sequence>
<dbReference type="PROSITE" id="PS51257">
    <property type="entry name" value="PROKAR_LIPOPROTEIN"/>
    <property type="match status" value="1"/>
</dbReference>
<dbReference type="AlphaFoldDB" id="A0A7K1SC65"/>
<dbReference type="Pfam" id="PF00254">
    <property type="entry name" value="FKBP_C"/>
    <property type="match status" value="1"/>
</dbReference>
<feature type="signal peptide" evidence="7">
    <location>
        <begin position="1"/>
        <end position="27"/>
    </location>
</feature>
<dbReference type="Proteomes" id="UP000436006">
    <property type="component" value="Unassembled WGS sequence"/>
</dbReference>
<dbReference type="EMBL" id="WPIN01000005">
    <property type="protein sequence ID" value="MVM31361.1"/>
    <property type="molecule type" value="Genomic_DNA"/>
</dbReference>
<comment type="similarity">
    <text evidence="2 6">Belongs to the FKBP-type PPIase family.</text>
</comment>
<evidence type="ECO:0000256" key="6">
    <source>
        <dbReference type="RuleBase" id="RU003915"/>
    </source>
</evidence>
<comment type="caution">
    <text evidence="9">The sequence shown here is derived from an EMBL/GenBank/DDBJ whole genome shotgun (WGS) entry which is preliminary data.</text>
</comment>
<dbReference type="InterPro" id="IPR001179">
    <property type="entry name" value="PPIase_FKBP_dom"/>
</dbReference>
<protein>
    <recommendedName>
        <fullName evidence="6">Peptidyl-prolyl cis-trans isomerase</fullName>
        <ecNumber evidence="6">5.2.1.8</ecNumber>
    </recommendedName>
</protein>